<dbReference type="EMBL" id="JACYGY010000001">
    <property type="protein sequence ID" value="MBE9462103.1"/>
    <property type="molecule type" value="Genomic_DNA"/>
</dbReference>
<gene>
    <name evidence="1" type="ORF">IEE83_09445</name>
</gene>
<keyword evidence="2" id="KW-1185">Reference proteome</keyword>
<organism evidence="1 2">
    <name type="scientific">Dyadobacter subterraneus</name>
    <dbReference type="NCBI Taxonomy" id="2773304"/>
    <lineage>
        <taxon>Bacteria</taxon>
        <taxon>Pseudomonadati</taxon>
        <taxon>Bacteroidota</taxon>
        <taxon>Cytophagia</taxon>
        <taxon>Cytophagales</taxon>
        <taxon>Spirosomataceae</taxon>
        <taxon>Dyadobacter</taxon>
    </lineage>
</organism>
<proteinExistence type="predicted"/>
<evidence type="ECO:0000313" key="1">
    <source>
        <dbReference type="EMBL" id="MBE9462103.1"/>
    </source>
</evidence>
<protein>
    <submittedName>
        <fullName evidence="1">Uncharacterized protein</fullName>
    </submittedName>
</protein>
<dbReference type="Proteomes" id="UP000634134">
    <property type="component" value="Unassembled WGS sequence"/>
</dbReference>
<evidence type="ECO:0000313" key="2">
    <source>
        <dbReference type="Proteomes" id="UP000634134"/>
    </source>
</evidence>
<accession>A0ABR9W9F8</accession>
<dbReference type="RefSeq" id="WP_194120329.1">
    <property type="nucleotide sequence ID" value="NZ_JACYGY010000001.1"/>
</dbReference>
<comment type="caution">
    <text evidence="1">The sequence shown here is derived from an EMBL/GenBank/DDBJ whole genome shotgun (WGS) entry which is preliminary data.</text>
</comment>
<sequence length="56" mass="6809">MLIGGLQNIQQEYESNIDKFSQDLMVSHLEVLLNYINRLYNRQFLTRKHFQYNSML</sequence>
<name>A0ABR9W9F8_9BACT</name>
<reference evidence="2" key="1">
    <citation type="submission" date="2023-07" db="EMBL/GenBank/DDBJ databases">
        <title>Dyadobacter sp. nov 'subterranea' isolated from contaminted grondwater.</title>
        <authorList>
            <person name="Szabo I."/>
            <person name="Al-Omari J."/>
            <person name="Szerdahelyi S.G."/>
            <person name="Rado J."/>
        </authorList>
    </citation>
    <scope>NUCLEOTIDE SEQUENCE [LARGE SCALE GENOMIC DNA]</scope>
    <source>
        <strain evidence="2">UP-52</strain>
    </source>
</reference>